<evidence type="ECO:0000256" key="3">
    <source>
        <dbReference type="ARBA" id="ARBA00022452"/>
    </source>
</evidence>
<organism evidence="10">
    <name type="scientific">Xanthomonas hortorum pv. gardneri</name>
    <dbReference type="NCBI Taxonomy" id="2754056"/>
    <lineage>
        <taxon>Bacteria</taxon>
        <taxon>Pseudomonadati</taxon>
        <taxon>Pseudomonadota</taxon>
        <taxon>Gammaproteobacteria</taxon>
        <taxon>Lysobacterales</taxon>
        <taxon>Lysobacteraceae</taxon>
        <taxon>Xanthomonas</taxon>
    </lineage>
</organism>
<name>A0A6V7F9S2_9XANT</name>
<evidence type="ECO:0000256" key="1">
    <source>
        <dbReference type="ARBA" id="ARBA00004571"/>
    </source>
</evidence>
<evidence type="ECO:0000256" key="2">
    <source>
        <dbReference type="ARBA" id="ARBA00022448"/>
    </source>
</evidence>
<dbReference type="EMBL" id="LR828253">
    <property type="protein sequence ID" value="CAD0360248.1"/>
    <property type="molecule type" value="Genomic_DNA"/>
</dbReference>
<evidence type="ECO:0000259" key="9">
    <source>
        <dbReference type="Pfam" id="PF00593"/>
    </source>
</evidence>
<dbReference type="PROSITE" id="PS52016">
    <property type="entry name" value="TONB_DEPENDENT_REC_3"/>
    <property type="match status" value="1"/>
</dbReference>
<sequence length="287" mass="31343">MAQALYAATNSSWRTLDNGDRELFLAKTLPVDSPAALALGAEPLKPEESTNASIGFTYNPRRALSLTVDAYRIDLDDRIGMTGYITGAAITDLLTRAGVSGVDSAQYFTNAIDTRTEGVDVVATWRMEAGDWGQVNWNLGYNYNKTEITRIADNPAALDSLGAGYELFDRASRGYLSRTPRSKLLLGGNWVIGGFALNVRVNRFGSFDVLENNPANDEHVPAKWITDLEASYALSDRITWTLGANNLFNQYPKNIGVVASTGSGFYVTSVPYGFTGGSYYTKLTYTF</sequence>
<proteinExistence type="inferred from homology"/>
<keyword evidence="6 8" id="KW-0472">Membrane</keyword>
<accession>A0A6V7F9S2</accession>
<dbReference type="AlphaFoldDB" id="A0A6V7F9S2"/>
<evidence type="ECO:0000256" key="4">
    <source>
        <dbReference type="ARBA" id="ARBA00022692"/>
    </source>
</evidence>
<evidence type="ECO:0000256" key="7">
    <source>
        <dbReference type="ARBA" id="ARBA00023237"/>
    </source>
</evidence>
<dbReference type="InterPro" id="IPR000531">
    <property type="entry name" value="Beta-barrel_TonB"/>
</dbReference>
<dbReference type="SUPFAM" id="SSF56935">
    <property type="entry name" value="Porins"/>
    <property type="match status" value="1"/>
</dbReference>
<evidence type="ECO:0000313" key="10">
    <source>
        <dbReference type="EMBL" id="CAD0360248.1"/>
    </source>
</evidence>
<comment type="subcellular location">
    <subcellularLocation>
        <location evidence="1 8">Cell outer membrane</location>
        <topology evidence="1 8">Multi-pass membrane protein</topology>
    </subcellularLocation>
</comment>
<feature type="domain" description="TonB-dependent receptor-like beta-barrel" evidence="9">
    <location>
        <begin position="5"/>
        <end position="247"/>
    </location>
</feature>
<protein>
    <recommendedName>
        <fullName evidence="9">TonB-dependent receptor-like beta-barrel domain-containing protein</fullName>
    </recommendedName>
</protein>
<keyword evidence="4 8" id="KW-0812">Transmembrane</keyword>
<evidence type="ECO:0000256" key="8">
    <source>
        <dbReference type="PROSITE-ProRule" id="PRU01360"/>
    </source>
</evidence>
<dbReference type="PANTHER" id="PTHR47234:SF3">
    <property type="entry name" value="SECRETIN_TONB SHORT N-TERMINAL DOMAIN-CONTAINING PROTEIN"/>
    <property type="match status" value="1"/>
</dbReference>
<dbReference type="InterPro" id="IPR039426">
    <property type="entry name" value="TonB-dep_rcpt-like"/>
</dbReference>
<evidence type="ECO:0000256" key="6">
    <source>
        <dbReference type="ARBA" id="ARBA00023136"/>
    </source>
</evidence>
<dbReference type="PANTHER" id="PTHR47234">
    <property type="match status" value="1"/>
</dbReference>
<dbReference type="Gene3D" id="2.40.170.20">
    <property type="entry name" value="TonB-dependent receptor, beta-barrel domain"/>
    <property type="match status" value="1"/>
</dbReference>
<dbReference type="InterPro" id="IPR036942">
    <property type="entry name" value="Beta-barrel_TonB_sf"/>
</dbReference>
<dbReference type="Pfam" id="PF00593">
    <property type="entry name" value="TonB_dep_Rec_b-barrel"/>
    <property type="match status" value="1"/>
</dbReference>
<reference evidence="10" key="1">
    <citation type="submission" date="2020-07" db="EMBL/GenBank/DDBJ databases">
        <authorList>
            <person name="Pothier F. J."/>
        </authorList>
    </citation>
    <scope>NUCLEOTIDE SEQUENCE</scope>
    <source>
        <strain evidence="10">CFBP 8129</strain>
    </source>
</reference>
<dbReference type="EMBL" id="LR828253">
    <property type="protein sequence ID" value="CAD0360252.1"/>
    <property type="molecule type" value="Genomic_DNA"/>
</dbReference>
<dbReference type="GO" id="GO:0009279">
    <property type="term" value="C:cell outer membrane"/>
    <property type="evidence" value="ECO:0007669"/>
    <property type="project" value="UniProtKB-SubCell"/>
</dbReference>
<keyword evidence="7 8" id="KW-0998">Cell outer membrane</keyword>
<keyword evidence="5" id="KW-0798">TonB box</keyword>
<comment type="similarity">
    <text evidence="8">Belongs to the TonB-dependent receptor family.</text>
</comment>
<gene>
    <name evidence="10" type="ORF">CFBP8129_44650</name>
</gene>
<keyword evidence="3 8" id="KW-1134">Transmembrane beta strand</keyword>
<keyword evidence="2 8" id="KW-0813">Transport</keyword>
<evidence type="ECO:0000256" key="5">
    <source>
        <dbReference type="ARBA" id="ARBA00023077"/>
    </source>
</evidence>